<organism evidence="3 4">
    <name type="scientific">Chthoniobacter flavus Ellin428</name>
    <dbReference type="NCBI Taxonomy" id="497964"/>
    <lineage>
        <taxon>Bacteria</taxon>
        <taxon>Pseudomonadati</taxon>
        <taxon>Verrucomicrobiota</taxon>
        <taxon>Spartobacteria</taxon>
        <taxon>Chthoniobacterales</taxon>
        <taxon>Chthoniobacteraceae</taxon>
        <taxon>Chthoniobacter</taxon>
    </lineage>
</organism>
<dbReference type="eggNOG" id="COG0700">
    <property type="taxonomic scope" value="Bacteria"/>
</dbReference>
<dbReference type="InterPro" id="IPR011642">
    <property type="entry name" value="Gate_dom"/>
</dbReference>
<dbReference type="eggNOG" id="COG2715">
    <property type="taxonomic scope" value="Bacteria"/>
</dbReference>
<accession>B4D368</accession>
<dbReference type="EMBL" id="ABVL01000009">
    <property type="protein sequence ID" value="EDY19179.1"/>
    <property type="molecule type" value="Genomic_DNA"/>
</dbReference>
<keyword evidence="1" id="KW-1133">Transmembrane helix</keyword>
<proteinExistence type="predicted"/>
<dbReference type="RefSeq" id="WP_006980681.1">
    <property type="nucleotide sequence ID" value="NZ_ABVL01000009.1"/>
</dbReference>
<feature type="transmembrane region" description="Helical" evidence="1">
    <location>
        <begin position="169"/>
        <end position="188"/>
    </location>
</feature>
<feature type="transmembrane region" description="Helical" evidence="1">
    <location>
        <begin position="233"/>
        <end position="251"/>
    </location>
</feature>
<dbReference type="Pfam" id="PF07670">
    <property type="entry name" value="Gate"/>
    <property type="match status" value="2"/>
</dbReference>
<dbReference type="InParanoid" id="B4D368"/>
<evidence type="ECO:0000256" key="1">
    <source>
        <dbReference type="SAM" id="Phobius"/>
    </source>
</evidence>
<reference evidence="3 4" key="1">
    <citation type="journal article" date="2011" name="J. Bacteriol.">
        <title>Genome sequence of Chthoniobacter flavus Ellin428, an aerobic heterotrophic soil bacterium.</title>
        <authorList>
            <person name="Kant R."/>
            <person name="van Passel M.W."/>
            <person name="Palva A."/>
            <person name="Lucas S."/>
            <person name="Lapidus A."/>
            <person name="Glavina Del Rio T."/>
            <person name="Dalin E."/>
            <person name="Tice H."/>
            <person name="Bruce D."/>
            <person name="Goodwin L."/>
            <person name="Pitluck S."/>
            <person name="Larimer F.W."/>
            <person name="Land M.L."/>
            <person name="Hauser L."/>
            <person name="Sangwan P."/>
            <person name="de Vos W.M."/>
            <person name="Janssen P.H."/>
            <person name="Smidt H."/>
        </authorList>
    </citation>
    <scope>NUCLEOTIDE SEQUENCE [LARGE SCALE GENOMIC DNA]</scope>
    <source>
        <strain evidence="3 4">Ellin428</strain>
    </source>
</reference>
<dbReference type="InterPro" id="IPR011415">
    <property type="entry name" value="SpmA_SpmB"/>
</dbReference>
<evidence type="ECO:0000313" key="4">
    <source>
        <dbReference type="Proteomes" id="UP000005824"/>
    </source>
</evidence>
<feature type="transmembrane region" description="Helical" evidence="1">
    <location>
        <begin position="37"/>
        <end position="55"/>
    </location>
</feature>
<feature type="transmembrane region" description="Helical" evidence="1">
    <location>
        <begin position="137"/>
        <end position="157"/>
    </location>
</feature>
<gene>
    <name evidence="3" type="ORF">CfE428DRAFT_3356</name>
</gene>
<dbReference type="InterPro" id="IPR052549">
    <property type="entry name" value="SpmB"/>
</dbReference>
<feature type="transmembrane region" description="Helical" evidence="1">
    <location>
        <begin position="437"/>
        <end position="459"/>
    </location>
</feature>
<dbReference type="STRING" id="497964.CfE428DRAFT_3356"/>
<protein>
    <submittedName>
        <fullName evidence="3">Nucleoside recognition domain protein</fullName>
    </submittedName>
</protein>
<keyword evidence="4" id="KW-1185">Reference proteome</keyword>
<comment type="caution">
    <text evidence="3">The sequence shown here is derived from an EMBL/GenBank/DDBJ whole genome shotgun (WGS) entry which is preliminary data.</text>
</comment>
<name>B4D368_9BACT</name>
<dbReference type="Proteomes" id="UP000005824">
    <property type="component" value="Unassembled WGS sequence"/>
</dbReference>
<dbReference type="AlphaFoldDB" id="B4D368"/>
<keyword evidence="1" id="KW-0472">Membrane</keyword>
<sequence length="460" mass="49557" precursor="true">MLNWIWLAFLLIAVVVGGFTGQLDALTKGAFETAKDAVMGIALPLTGLMAVWLGMMRLAERGGLVQIIARVLRPLLRRLFPEVPADHPAMGAMVMNMAANMLGLGNAATPLGLRAMLLLQQLNPRKDTASNAMVTFLAINTASIQLLPTTAISYLILAGAHDATSFVPAAILATTCALICGVLMSKFLERLPIFRPGAPDLPESTSDTATAIAEPSAPLEEPVLTPLTAGRQIALWAHALVFALIFLVIYAPGNMDCIPRLLHASWHYAELFPDMPMAHKPFLRALRTFSLIAVPWLLTFLPLYATLRGVKVYEQFTDGAKEAFATATRIIPFLVAMLVSIRMLRDAGVIQALTRYLGPFLAHFHFPADLLPMVLLRPLSGSATLGVFVELINRPGIGPDSLTAKMAATIFGSTETTFYVLTVYFGSVAIRKTRHAVLAGLTADTVAVIASIALCRVLFS</sequence>
<feature type="transmembrane region" description="Helical" evidence="1">
    <location>
        <begin position="406"/>
        <end position="425"/>
    </location>
</feature>
<feature type="transmembrane region" description="Helical" evidence="1">
    <location>
        <begin position="285"/>
        <end position="304"/>
    </location>
</feature>
<feature type="transmembrane region" description="Helical" evidence="1">
    <location>
        <begin position="324"/>
        <end position="344"/>
    </location>
</feature>
<dbReference type="PIRSF" id="PIRSF036542">
    <property type="entry name" value="SpmA_SpmB"/>
    <property type="match status" value="1"/>
</dbReference>
<feature type="domain" description="Nucleoside transporter/FeoB GTPase Gate" evidence="2">
    <location>
        <begin position="328"/>
        <end position="430"/>
    </location>
</feature>
<evidence type="ECO:0000313" key="3">
    <source>
        <dbReference type="EMBL" id="EDY19179.1"/>
    </source>
</evidence>
<dbReference type="PANTHER" id="PTHR35793:SF2">
    <property type="entry name" value="INNER MEMBRANE PROTEIN YJIG"/>
    <property type="match status" value="1"/>
</dbReference>
<dbReference type="GO" id="GO:0005886">
    <property type="term" value="C:plasma membrane"/>
    <property type="evidence" value="ECO:0007669"/>
    <property type="project" value="TreeGrafter"/>
</dbReference>
<evidence type="ECO:0000259" key="2">
    <source>
        <dbReference type="Pfam" id="PF07670"/>
    </source>
</evidence>
<keyword evidence="1" id="KW-0812">Transmembrane</keyword>
<dbReference type="PANTHER" id="PTHR35793">
    <property type="entry name" value="INNER MEMBRANE PROTEIN YJIG"/>
    <property type="match status" value="1"/>
</dbReference>
<feature type="domain" description="Nucleoside transporter/FeoB GTPase Gate" evidence="2">
    <location>
        <begin position="44"/>
        <end position="151"/>
    </location>
</feature>